<accession>A0A5E7EQI4</accession>
<dbReference type="Pfam" id="PF19619">
    <property type="entry name" value="DUF6124"/>
    <property type="match status" value="1"/>
</dbReference>
<name>A0A5E7EQI4_PSEFL</name>
<dbReference type="EMBL" id="CABVHQ010000066">
    <property type="protein sequence ID" value="VVO29078.1"/>
    <property type="molecule type" value="Genomic_DNA"/>
</dbReference>
<organism evidence="1 2">
    <name type="scientific">Pseudomonas fluorescens</name>
    <dbReference type="NCBI Taxonomy" id="294"/>
    <lineage>
        <taxon>Bacteria</taxon>
        <taxon>Pseudomonadati</taxon>
        <taxon>Pseudomonadota</taxon>
        <taxon>Gammaproteobacteria</taxon>
        <taxon>Pseudomonadales</taxon>
        <taxon>Pseudomonadaceae</taxon>
        <taxon>Pseudomonas</taxon>
    </lineage>
</organism>
<dbReference type="RefSeq" id="WP_150644626.1">
    <property type="nucleotide sequence ID" value="NZ_CABVHQ010000066.1"/>
</dbReference>
<proteinExistence type="predicted"/>
<protein>
    <recommendedName>
        <fullName evidence="3">DUF3077 domain-containing protein</fullName>
    </recommendedName>
</protein>
<reference evidence="1 2" key="1">
    <citation type="submission" date="2019-09" db="EMBL/GenBank/DDBJ databases">
        <authorList>
            <person name="Chandra G."/>
            <person name="Truman W A."/>
        </authorList>
    </citation>
    <scope>NUCLEOTIDE SEQUENCE [LARGE SCALE GENOMIC DNA]</scope>
    <source>
        <strain evidence="1">PS691</strain>
    </source>
</reference>
<evidence type="ECO:0008006" key="3">
    <source>
        <dbReference type="Google" id="ProtNLM"/>
    </source>
</evidence>
<dbReference type="AlphaFoldDB" id="A0A5E7EQI4"/>
<dbReference type="OrthoDB" id="6994083at2"/>
<sequence>MSIPSNDSIEMATEVEFTSFKGHAAAQRALDYYLKPEVSESAFEEKLFDVKRGISSEEAMVHACGLLRCASATAHEAAEKLFGSNRDLAFSVVHMIDMAKIMVDRALDANRLD</sequence>
<gene>
    <name evidence="1" type="ORF">PS691_04793</name>
</gene>
<evidence type="ECO:0000313" key="1">
    <source>
        <dbReference type="EMBL" id="VVO29078.1"/>
    </source>
</evidence>
<dbReference type="Proteomes" id="UP000337909">
    <property type="component" value="Unassembled WGS sequence"/>
</dbReference>
<evidence type="ECO:0000313" key="2">
    <source>
        <dbReference type="Proteomes" id="UP000337909"/>
    </source>
</evidence>